<dbReference type="Proteomes" id="UP001159363">
    <property type="component" value="Chromosome X"/>
</dbReference>
<protein>
    <recommendedName>
        <fullName evidence="3">DUF4143 domain-containing protein</fullName>
    </recommendedName>
</protein>
<evidence type="ECO:0000313" key="1">
    <source>
        <dbReference type="EMBL" id="KAJ8885633.1"/>
    </source>
</evidence>
<name>A0ABQ9HMQ6_9NEOP</name>
<evidence type="ECO:0000313" key="2">
    <source>
        <dbReference type="Proteomes" id="UP001159363"/>
    </source>
</evidence>
<proteinExistence type="predicted"/>
<organism evidence="1 2">
    <name type="scientific">Dryococelus australis</name>
    <dbReference type="NCBI Taxonomy" id="614101"/>
    <lineage>
        <taxon>Eukaryota</taxon>
        <taxon>Metazoa</taxon>
        <taxon>Ecdysozoa</taxon>
        <taxon>Arthropoda</taxon>
        <taxon>Hexapoda</taxon>
        <taxon>Insecta</taxon>
        <taxon>Pterygota</taxon>
        <taxon>Neoptera</taxon>
        <taxon>Polyneoptera</taxon>
        <taxon>Phasmatodea</taxon>
        <taxon>Verophasmatodea</taxon>
        <taxon>Anareolatae</taxon>
        <taxon>Phasmatidae</taxon>
        <taxon>Eurycanthinae</taxon>
        <taxon>Dryococelus</taxon>
    </lineage>
</organism>
<evidence type="ECO:0008006" key="3">
    <source>
        <dbReference type="Google" id="ProtNLM"/>
    </source>
</evidence>
<comment type="caution">
    <text evidence="1">The sequence shown here is derived from an EMBL/GenBank/DDBJ whole genome shotgun (WGS) entry which is preliminary data.</text>
</comment>
<sequence>MRPTHVRVWLASVSASTARESRLENISPHTISTYAELCSHIAVGKMSLSEQVAAAVVVLDESDVFTRRKNERRDMWVKKWIQERPRFTHLNLLDLIRKDSPNDYKNYFRMFEEDFNVFLAKNEIP</sequence>
<gene>
    <name evidence="1" type="ORF">PR048_011831</name>
</gene>
<accession>A0ABQ9HMQ6</accession>
<reference evidence="1 2" key="1">
    <citation type="submission" date="2023-02" db="EMBL/GenBank/DDBJ databases">
        <title>LHISI_Scaffold_Assembly.</title>
        <authorList>
            <person name="Stuart O.P."/>
            <person name="Cleave R."/>
            <person name="Magrath M.J.L."/>
            <person name="Mikheyev A.S."/>
        </authorList>
    </citation>
    <scope>NUCLEOTIDE SEQUENCE [LARGE SCALE GENOMIC DNA]</scope>
    <source>
        <strain evidence="1">Daus_M_001</strain>
        <tissue evidence="1">Leg muscle</tissue>
    </source>
</reference>
<keyword evidence="2" id="KW-1185">Reference proteome</keyword>
<dbReference type="EMBL" id="JARBHB010000004">
    <property type="protein sequence ID" value="KAJ8885633.1"/>
    <property type="molecule type" value="Genomic_DNA"/>
</dbReference>